<evidence type="ECO:0000256" key="2">
    <source>
        <dbReference type="SAM" id="Phobius"/>
    </source>
</evidence>
<gene>
    <name evidence="3" type="ORF">ACH5RR_012383</name>
</gene>
<feature type="region of interest" description="Disordered" evidence="1">
    <location>
        <begin position="99"/>
        <end position="135"/>
    </location>
</feature>
<keyword evidence="4" id="KW-1185">Reference proteome</keyword>
<proteinExistence type="predicted"/>
<keyword evidence="2" id="KW-1133">Transmembrane helix</keyword>
<feature type="transmembrane region" description="Helical" evidence="2">
    <location>
        <begin position="48"/>
        <end position="76"/>
    </location>
</feature>
<accession>A0ABD3A7M8</accession>
<evidence type="ECO:0000313" key="3">
    <source>
        <dbReference type="EMBL" id="KAL3527727.1"/>
    </source>
</evidence>
<reference evidence="3 4" key="1">
    <citation type="submission" date="2024-11" db="EMBL/GenBank/DDBJ databases">
        <title>A near-complete genome assembly of Cinchona calisaya.</title>
        <authorList>
            <person name="Lian D.C."/>
            <person name="Zhao X.W."/>
            <person name="Wei L."/>
        </authorList>
    </citation>
    <scope>NUCLEOTIDE SEQUENCE [LARGE SCALE GENOMIC DNA]</scope>
    <source>
        <tissue evidence="3">Nenye</tissue>
    </source>
</reference>
<feature type="transmembrane region" description="Helical" evidence="2">
    <location>
        <begin position="18"/>
        <end position="42"/>
    </location>
</feature>
<dbReference type="Proteomes" id="UP001630127">
    <property type="component" value="Unassembled WGS sequence"/>
</dbReference>
<feature type="compositionally biased region" description="Basic and acidic residues" evidence="1">
    <location>
        <begin position="105"/>
        <end position="135"/>
    </location>
</feature>
<sequence length="165" mass="18054">MELWCFVGHLKHSLHDKLVLALVLGVGLGSTYGHISFFMGLGLCLPPFVLVLLSSSSLITPATVTATSSILFLACWPCGKFEYYKVNIQNRLWVRRRKGGGTRRKGVEKGSGGERGGGDDTESGDREENQWGEKKKEVEIVMVTVQEEGEVVVAAAQGDEKREGK</sequence>
<evidence type="ECO:0000256" key="1">
    <source>
        <dbReference type="SAM" id="MobiDB-lite"/>
    </source>
</evidence>
<name>A0ABD3A7M8_9GENT</name>
<dbReference type="EMBL" id="JBJUIK010000005">
    <property type="protein sequence ID" value="KAL3527727.1"/>
    <property type="molecule type" value="Genomic_DNA"/>
</dbReference>
<organism evidence="3 4">
    <name type="scientific">Cinchona calisaya</name>
    <dbReference type="NCBI Taxonomy" id="153742"/>
    <lineage>
        <taxon>Eukaryota</taxon>
        <taxon>Viridiplantae</taxon>
        <taxon>Streptophyta</taxon>
        <taxon>Embryophyta</taxon>
        <taxon>Tracheophyta</taxon>
        <taxon>Spermatophyta</taxon>
        <taxon>Magnoliopsida</taxon>
        <taxon>eudicotyledons</taxon>
        <taxon>Gunneridae</taxon>
        <taxon>Pentapetalae</taxon>
        <taxon>asterids</taxon>
        <taxon>lamiids</taxon>
        <taxon>Gentianales</taxon>
        <taxon>Rubiaceae</taxon>
        <taxon>Cinchonoideae</taxon>
        <taxon>Cinchoneae</taxon>
        <taxon>Cinchona</taxon>
    </lineage>
</organism>
<keyword evidence="2" id="KW-0812">Transmembrane</keyword>
<dbReference type="AlphaFoldDB" id="A0ABD3A7M8"/>
<comment type="caution">
    <text evidence="3">The sequence shown here is derived from an EMBL/GenBank/DDBJ whole genome shotgun (WGS) entry which is preliminary data.</text>
</comment>
<evidence type="ECO:0000313" key="4">
    <source>
        <dbReference type="Proteomes" id="UP001630127"/>
    </source>
</evidence>
<protein>
    <submittedName>
        <fullName evidence="3">Uncharacterized protein</fullName>
    </submittedName>
</protein>
<keyword evidence="2" id="KW-0472">Membrane</keyword>